<dbReference type="SMART" id="SM00109">
    <property type="entry name" value="C1"/>
    <property type="match status" value="2"/>
</dbReference>
<dbReference type="SMART" id="SM00239">
    <property type="entry name" value="C2"/>
    <property type="match status" value="1"/>
</dbReference>
<feature type="domain" description="Phorbol-ester/DAG-type" evidence="22">
    <location>
        <begin position="100"/>
        <end position="150"/>
    </location>
</feature>
<dbReference type="PROSITE" id="PS51285">
    <property type="entry name" value="AGC_KINASE_CTER"/>
    <property type="match status" value="1"/>
</dbReference>
<evidence type="ECO:0000256" key="9">
    <source>
        <dbReference type="ARBA" id="ARBA00022771"/>
    </source>
</evidence>
<evidence type="ECO:0000256" key="14">
    <source>
        <dbReference type="PIRNR" id="PIRNR000550"/>
    </source>
</evidence>
<dbReference type="PROSITE" id="PS00107">
    <property type="entry name" value="PROTEIN_KINASE_ATP"/>
    <property type="match status" value="1"/>
</dbReference>
<reference evidence="24" key="1">
    <citation type="submission" date="2025-08" db="UniProtKB">
        <authorList>
            <consortium name="Ensembl"/>
        </authorList>
    </citation>
    <scope>IDENTIFICATION</scope>
</reference>
<dbReference type="GO" id="GO:0004697">
    <property type="term" value="F:diacylglycerol-dependent serine/threonine kinase activity"/>
    <property type="evidence" value="ECO:0007669"/>
    <property type="project" value="UniProtKB-EC"/>
</dbReference>
<comment type="catalytic activity">
    <reaction evidence="14">
        <text>L-threonyl-[protein] + ATP = O-phospho-L-threonyl-[protein] + ADP + H(+)</text>
        <dbReference type="Rhea" id="RHEA:46608"/>
        <dbReference type="Rhea" id="RHEA-COMP:11060"/>
        <dbReference type="Rhea" id="RHEA-COMP:11605"/>
        <dbReference type="ChEBI" id="CHEBI:15378"/>
        <dbReference type="ChEBI" id="CHEBI:30013"/>
        <dbReference type="ChEBI" id="CHEBI:30616"/>
        <dbReference type="ChEBI" id="CHEBI:61977"/>
        <dbReference type="ChEBI" id="CHEBI:456216"/>
        <dbReference type="EC" id="2.7.11.13"/>
    </reaction>
</comment>
<dbReference type="SUPFAM" id="SSF56112">
    <property type="entry name" value="Protein kinase-like (PK-like)"/>
    <property type="match status" value="1"/>
</dbReference>
<feature type="binding site" evidence="18">
    <location>
        <position position="183"/>
    </location>
    <ligand>
        <name>Ca(2+)</name>
        <dbReference type="ChEBI" id="CHEBI:29108"/>
        <label>1</label>
    </ligand>
</feature>
<proteinExistence type="inferred from homology"/>
<dbReference type="CDD" id="cd20836">
    <property type="entry name" value="C1_cPKC_rpt2"/>
    <property type="match status" value="1"/>
</dbReference>
<dbReference type="GO" id="GO:0005737">
    <property type="term" value="C:cytoplasm"/>
    <property type="evidence" value="ECO:0007669"/>
    <property type="project" value="UniProtKB-SubCell"/>
</dbReference>
<dbReference type="PROSITE" id="PS50011">
    <property type="entry name" value="PROTEIN_KINASE_DOM"/>
    <property type="match status" value="1"/>
</dbReference>
<evidence type="ECO:0000256" key="1">
    <source>
        <dbReference type="ARBA" id="ARBA00005490"/>
    </source>
</evidence>
<dbReference type="PANTHER" id="PTHR24351">
    <property type="entry name" value="RIBOSOMAL PROTEIN S6 KINASE"/>
    <property type="match status" value="1"/>
</dbReference>
<keyword evidence="12 18" id="KW-0106">Calcium</keyword>
<dbReference type="InterPro" id="IPR017892">
    <property type="entry name" value="Pkinase_C"/>
</dbReference>
<dbReference type="Gene3D" id="1.10.510.10">
    <property type="entry name" value="Transferase(Phosphotransferase) domain 1"/>
    <property type="match status" value="2"/>
</dbReference>
<feature type="domain" description="Phorbol-ester/DAG-type" evidence="22">
    <location>
        <begin position="35"/>
        <end position="85"/>
    </location>
</feature>
<feature type="binding site" evidence="16">
    <location>
        <position position="191"/>
    </location>
    <ligand>
        <name>a 1,2-diacyl-sn-glycero-3-phospho-(1D-myo-inositol-4,5-bisphosphate)</name>
        <dbReference type="ChEBI" id="CHEBI:58456"/>
    </ligand>
</feature>
<dbReference type="Proteomes" id="UP000694546">
    <property type="component" value="Chromosome 3"/>
</dbReference>
<dbReference type="Gene3D" id="2.60.40.150">
    <property type="entry name" value="C2 domain"/>
    <property type="match status" value="1"/>
</dbReference>
<dbReference type="PRINTS" id="PR00360">
    <property type="entry name" value="C2DOMAIN"/>
</dbReference>
<evidence type="ECO:0000259" key="23">
    <source>
        <dbReference type="PROSITE" id="PS51285"/>
    </source>
</evidence>
<keyword evidence="9" id="KW-0863">Zinc-finger</keyword>
<dbReference type="InterPro" id="IPR000008">
    <property type="entry name" value="C2_dom"/>
</dbReference>
<evidence type="ECO:0000256" key="10">
    <source>
        <dbReference type="ARBA" id="ARBA00022777"/>
    </source>
</evidence>
<evidence type="ECO:0000256" key="5">
    <source>
        <dbReference type="ARBA" id="ARBA00022679"/>
    </source>
</evidence>
<dbReference type="AlphaFoldDB" id="A0A8C5AZY5"/>
<dbReference type="InterPro" id="IPR035892">
    <property type="entry name" value="C2_domain_sf"/>
</dbReference>
<keyword evidence="4" id="KW-0597">Phosphoprotein</keyword>
<keyword evidence="5 14" id="KW-0808">Transferase</keyword>
<evidence type="ECO:0000259" key="21">
    <source>
        <dbReference type="PROSITE" id="PS50011"/>
    </source>
</evidence>
<evidence type="ECO:0000256" key="4">
    <source>
        <dbReference type="ARBA" id="ARBA00022553"/>
    </source>
</evidence>
<keyword evidence="10 14" id="KW-0418">Kinase</keyword>
<dbReference type="Gene3D" id="3.30.200.20">
    <property type="entry name" value="Phosphorylase Kinase, domain 1"/>
    <property type="match status" value="2"/>
</dbReference>
<dbReference type="Pfam" id="PF00433">
    <property type="entry name" value="Pkinase_C"/>
    <property type="match status" value="1"/>
</dbReference>
<feature type="binding site" evidence="17">
    <location>
        <begin position="342"/>
        <end position="350"/>
    </location>
    <ligand>
        <name>ATP</name>
        <dbReference type="ChEBI" id="CHEBI:30616"/>
    </ligand>
</feature>
<protein>
    <recommendedName>
        <fullName evidence="2 14">Protein kinase C</fullName>
        <ecNumber evidence="2 14">2.7.11.13</ecNumber>
    </recommendedName>
</protein>
<dbReference type="PROSITE" id="PS50081">
    <property type="entry name" value="ZF_DAG_PE_2"/>
    <property type="match status" value="2"/>
</dbReference>
<accession>A0A8C5AZY5</accession>
<dbReference type="Pfam" id="PF00069">
    <property type="entry name" value="Pkinase"/>
    <property type="match status" value="1"/>
</dbReference>
<feature type="binding site" evidence="18">
    <location>
        <position position="243"/>
    </location>
    <ligand>
        <name>Ca(2+)</name>
        <dbReference type="ChEBI" id="CHEBI:29108"/>
        <label>1</label>
    </ligand>
</feature>
<feature type="binding site" evidence="18">
    <location>
        <position position="248"/>
    </location>
    <ligand>
        <name>Ca(2+)</name>
        <dbReference type="ChEBI" id="CHEBI:29108"/>
        <label>2</label>
    </ligand>
</feature>
<evidence type="ECO:0000256" key="16">
    <source>
        <dbReference type="PIRSR" id="PIRSR000550-2"/>
    </source>
</evidence>
<dbReference type="InterPro" id="IPR000961">
    <property type="entry name" value="AGC-kinase_C"/>
</dbReference>
<evidence type="ECO:0000256" key="3">
    <source>
        <dbReference type="ARBA" id="ARBA00022527"/>
    </source>
</evidence>
<evidence type="ECO:0000256" key="7">
    <source>
        <dbReference type="ARBA" id="ARBA00022737"/>
    </source>
</evidence>
<dbReference type="InterPro" id="IPR008271">
    <property type="entry name" value="Ser/Thr_kinase_AS"/>
</dbReference>
<dbReference type="CDD" id="cd04026">
    <property type="entry name" value="C2_PKC_alpha_gamma"/>
    <property type="match status" value="1"/>
</dbReference>
<dbReference type="InterPro" id="IPR011009">
    <property type="entry name" value="Kinase-like_dom_sf"/>
</dbReference>
<dbReference type="Pfam" id="PF00168">
    <property type="entry name" value="C2"/>
    <property type="match status" value="1"/>
</dbReference>
<keyword evidence="3 14" id="KW-0723">Serine/threonine-protein kinase</keyword>
<sequence>MADVSSNESSSSSDVANRFARKGALRQKNVYEVKNHKFIARFFRQPTFCSHCTDFIWGFGKQGFQCQVCCFVVHKRCHEFVTFSCPGADKGPDTDDPRTKHKFKIHTYGSPTFCDHCGSLLYGLIHQGMKCDTCDMNVHNQCVMNVPSLCGMDFTERRGRLFLKCEVSGDRLQVTGRNLIPMDPNGLSDPYVKLKLIPDPKNETKQKTKTIRSNLNPTWNETFNFKLKPTDKDRRLSVEVWDWDRTTRNDFMGALSFGVSELIKSPVCGWYKMLCQEEGEYYNVPISEEDDGNEELRLKFEKAKLGPQKKVITPDDDNHSAYVPSSNLNRVKLEDFHFLAVLGKGSFGKVMLAEMKTSLELYAIKILKKDVVIQDDDVECTMVEKRVLAQQDKPPFLTQLHSCFQTEDRLYFVMEFVNGGDLMYHIQQVGKFKEPQAVFYAAEIAVGLFFLHSKGVIYRDLKLDNVMLDCEGHIKIADFGMCKENMSEEVTTRTFCGTPDYIAPEIIAYQPYGRSVDWWAYGVLLYEMLAGQLMTKHPSKRLGCGQEGERDIREHAFFRRIDWERLANREIQPPFKPKDCGKAAENFDKFFTRTQPQLTPPDELVIANIDQADFNGFSFINPQFTYPIAPIAPEASTTQ</sequence>
<dbReference type="InterPro" id="IPR002219">
    <property type="entry name" value="PKC_DAG/PE"/>
</dbReference>
<feature type="domain" description="Protein kinase" evidence="21">
    <location>
        <begin position="336"/>
        <end position="639"/>
    </location>
</feature>
<dbReference type="SMART" id="SM00133">
    <property type="entry name" value="S_TK_X"/>
    <property type="match status" value="1"/>
</dbReference>
<dbReference type="GO" id="GO:0005634">
    <property type="term" value="C:nucleus"/>
    <property type="evidence" value="ECO:0007669"/>
    <property type="project" value="UniProtKB-SubCell"/>
</dbReference>
<dbReference type="InterPro" id="IPR046349">
    <property type="entry name" value="C1-like_sf"/>
</dbReference>
<feature type="binding site" evidence="18">
    <location>
        <position position="182"/>
    </location>
    <ligand>
        <name>Ca(2+)</name>
        <dbReference type="ChEBI" id="CHEBI:29108"/>
        <label>1</label>
    </ligand>
</feature>
<dbReference type="InterPro" id="IPR000719">
    <property type="entry name" value="Prot_kinase_dom"/>
</dbReference>
<dbReference type="PROSITE" id="PS00479">
    <property type="entry name" value="ZF_DAG_PE_1"/>
    <property type="match status" value="2"/>
</dbReference>
<dbReference type="Pfam" id="PF00130">
    <property type="entry name" value="C1_1"/>
    <property type="match status" value="2"/>
</dbReference>
<evidence type="ECO:0000256" key="19">
    <source>
        <dbReference type="PROSITE-ProRule" id="PRU10141"/>
    </source>
</evidence>
<comment type="similarity">
    <text evidence="1 14">Belongs to the protein kinase superfamily. AGC Ser/Thr protein kinase family. PKC subfamily.</text>
</comment>
<keyword evidence="7" id="KW-0677">Repeat</keyword>
<dbReference type="InterPro" id="IPR020454">
    <property type="entry name" value="DAG/PE-bd"/>
</dbReference>
<gene>
    <name evidence="24" type="primary">PRKCA</name>
</gene>
<dbReference type="SUPFAM" id="SSF49562">
    <property type="entry name" value="C2 domain (Calcium/lipid-binding domain, CaLB)"/>
    <property type="match status" value="1"/>
</dbReference>
<dbReference type="GO" id="GO:0008270">
    <property type="term" value="F:zinc ion binding"/>
    <property type="evidence" value="ECO:0007669"/>
    <property type="project" value="UniProtKB-KW"/>
</dbReference>
<dbReference type="PRINTS" id="PR00008">
    <property type="entry name" value="DAGPEDOMAIN"/>
</dbReference>
<evidence type="ECO:0000256" key="2">
    <source>
        <dbReference type="ARBA" id="ARBA00012429"/>
    </source>
</evidence>
<organism evidence="24 25">
    <name type="scientific">Gadus morhua</name>
    <name type="common">Atlantic cod</name>
    <dbReference type="NCBI Taxonomy" id="8049"/>
    <lineage>
        <taxon>Eukaryota</taxon>
        <taxon>Metazoa</taxon>
        <taxon>Chordata</taxon>
        <taxon>Craniata</taxon>
        <taxon>Vertebrata</taxon>
        <taxon>Euteleostomi</taxon>
        <taxon>Actinopterygii</taxon>
        <taxon>Neopterygii</taxon>
        <taxon>Teleostei</taxon>
        <taxon>Neoteleostei</taxon>
        <taxon>Acanthomorphata</taxon>
        <taxon>Zeiogadaria</taxon>
        <taxon>Gadariae</taxon>
        <taxon>Gadiformes</taxon>
        <taxon>Gadoidei</taxon>
        <taxon>Gadidae</taxon>
        <taxon>Gadus</taxon>
    </lineage>
</organism>
<dbReference type="CDD" id="cd20833">
    <property type="entry name" value="C1_cPKC_rpt1"/>
    <property type="match status" value="1"/>
</dbReference>
<evidence type="ECO:0000256" key="15">
    <source>
        <dbReference type="PIRSR" id="PIRSR000550-1"/>
    </source>
</evidence>
<evidence type="ECO:0000313" key="25">
    <source>
        <dbReference type="Proteomes" id="UP000694546"/>
    </source>
</evidence>
<dbReference type="SUPFAM" id="SSF57889">
    <property type="entry name" value="Cysteine-rich domain"/>
    <property type="match status" value="2"/>
</dbReference>
<dbReference type="GO" id="GO:0006915">
    <property type="term" value="P:apoptotic process"/>
    <property type="evidence" value="ECO:0007669"/>
    <property type="project" value="UniProtKB-KW"/>
</dbReference>
<feature type="binding site" evidence="17 19">
    <location>
        <position position="365"/>
    </location>
    <ligand>
        <name>ATP</name>
        <dbReference type="ChEBI" id="CHEBI:30616"/>
    </ligand>
</feature>
<dbReference type="EC" id="2.7.11.13" evidence="2 14"/>
<reference evidence="24" key="2">
    <citation type="submission" date="2025-09" db="UniProtKB">
        <authorList>
            <consortium name="Ensembl"/>
        </authorList>
    </citation>
    <scope>IDENTIFICATION</scope>
</reference>
<evidence type="ECO:0000256" key="6">
    <source>
        <dbReference type="ARBA" id="ARBA00022723"/>
    </source>
</evidence>
<feature type="binding site" evidence="16">
    <location>
        <position position="241"/>
    </location>
    <ligand>
        <name>a 1,2-diacyl-sn-glycero-3-phospho-(1D-myo-inositol-4,5-bisphosphate)</name>
        <dbReference type="ChEBI" id="CHEBI:58456"/>
    </ligand>
</feature>
<dbReference type="GO" id="GO:0005524">
    <property type="term" value="F:ATP binding"/>
    <property type="evidence" value="ECO:0007669"/>
    <property type="project" value="UniProtKB-KW"/>
</dbReference>
<keyword evidence="8 14" id="KW-0547">Nucleotide-binding</keyword>
<evidence type="ECO:0000259" key="22">
    <source>
        <dbReference type="PROSITE" id="PS50081"/>
    </source>
</evidence>
<feature type="binding site" evidence="18">
    <location>
        <position position="189"/>
    </location>
    <ligand>
        <name>Ca(2+)</name>
        <dbReference type="ChEBI" id="CHEBI:29108"/>
        <label>1</label>
    </ligand>
</feature>
<evidence type="ECO:0000256" key="18">
    <source>
        <dbReference type="PIRSR" id="PIRSR000550-4"/>
    </source>
</evidence>
<feature type="binding site" evidence="18">
    <location>
        <position position="250"/>
    </location>
    <ligand>
        <name>Ca(2+)</name>
        <dbReference type="ChEBI" id="CHEBI:29108"/>
        <label>1</label>
    </ligand>
</feature>
<feature type="binding site" evidence="18">
    <location>
        <position position="244"/>
    </location>
    <ligand>
        <name>Ca(2+)</name>
        <dbReference type="ChEBI" id="CHEBI:29108"/>
        <label>1</label>
    </ligand>
</feature>
<keyword evidence="13 14" id="KW-0067">ATP-binding</keyword>
<feature type="domain" description="C2" evidence="20">
    <location>
        <begin position="148"/>
        <end position="271"/>
    </location>
</feature>
<dbReference type="PROSITE" id="PS00108">
    <property type="entry name" value="PROTEIN_KINASE_ST"/>
    <property type="match status" value="1"/>
</dbReference>
<feature type="active site" description="Proton acceptor" evidence="15">
    <location>
        <position position="460"/>
    </location>
</feature>
<dbReference type="SMART" id="SM00220">
    <property type="entry name" value="S_TKc"/>
    <property type="match status" value="1"/>
</dbReference>
<dbReference type="PIRSF" id="PIRSF000550">
    <property type="entry name" value="PKC_alpha"/>
    <property type="match status" value="1"/>
</dbReference>
<comment type="cofactor">
    <cofactor evidence="18">
        <name>Ca(2+)</name>
        <dbReference type="ChEBI" id="CHEBI:29108"/>
    </cofactor>
    <text evidence="18">Binds 3 Ca(2+) ions per subunit. The ions are bound to the C2 domain.</text>
</comment>
<dbReference type="InterPro" id="IPR017441">
    <property type="entry name" value="Protein_kinase_ATP_BS"/>
</dbReference>
<keyword evidence="11" id="KW-0862">Zinc</keyword>
<feature type="domain" description="AGC-kinase C-terminal" evidence="23">
    <location>
        <begin position="559"/>
        <end position="629"/>
    </location>
</feature>
<evidence type="ECO:0000256" key="11">
    <source>
        <dbReference type="ARBA" id="ARBA00022833"/>
    </source>
</evidence>
<evidence type="ECO:0000256" key="8">
    <source>
        <dbReference type="ARBA" id="ARBA00022741"/>
    </source>
</evidence>
<name>A0A8C5AZY5_GADMO</name>
<evidence type="ECO:0000259" key="20">
    <source>
        <dbReference type="PROSITE" id="PS50004"/>
    </source>
</evidence>
<evidence type="ECO:0000256" key="17">
    <source>
        <dbReference type="PIRSR" id="PIRSR000550-3"/>
    </source>
</evidence>
<dbReference type="InterPro" id="IPR014375">
    <property type="entry name" value="Protein_kinase_C_a/b/g"/>
</dbReference>
<dbReference type="PROSITE" id="PS50004">
    <property type="entry name" value="C2"/>
    <property type="match status" value="1"/>
</dbReference>
<feature type="binding site" evidence="18">
    <location>
        <position position="242"/>
    </location>
    <ligand>
        <name>Ca(2+)</name>
        <dbReference type="ChEBI" id="CHEBI:29108"/>
        <label>1</label>
    </ligand>
</feature>
<evidence type="ECO:0000313" key="24">
    <source>
        <dbReference type="Ensembl" id="ENSGMOP00000039252.1"/>
    </source>
</evidence>
<evidence type="ECO:0000256" key="12">
    <source>
        <dbReference type="ARBA" id="ARBA00022837"/>
    </source>
</evidence>
<keyword evidence="6 18" id="KW-0479">Metal-binding</keyword>
<keyword evidence="25" id="KW-1185">Reference proteome</keyword>
<dbReference type="GO" id="GO:0016020">
    <property type="term" value="C:membrane"/>
    <property type="evidence" value="ECO:0007669"/>
    <property type="project" value="UniProtKB-SubCell"/>
</dbReference>
<dbReference type="Gene3D" id="3.30.60.20">
    <property type="match status" value="2"/>
</dbReference>
<dbReference type="Ensembl" id="ENSGMOT00000063734.1">
    <property type="protein sequence ID" value="ENSGMOP00000039252.1"/>
    <property type="gene ID" value="ENSGMOG00000023450.1"/>
</dbReference>
<evidence type="ECO:0000256" key="13">
    <source>
        <dbReference type="ARBA" id="ARBA00022840"/>
    </source>
</evidence>
<dbReference type="GeneTree" id="ENSGT00940000156104"/>